<dbReference type="OrthoDB" id="45309at2759"/>
<name>A0A835Z3M7_9STRA</name>
<comment type="caution">
    <text evidence="4">Lacks conserved residue(s) required for the propagation of feature annotation.</text>
</comment>
<evidence type="ECO:0000259" key="5">
    <source>
        <dbReference type="PROSITE" id="PS51635"/>
    </source>
</evidence>
<dbReference type="SUPFAM" id="SSF52151">
    <property type="entry name" value="FabD/lysophospholipase-like"/>
    <property type="match status" value="1"/>
</dbReference>
<evidence type="ECO:0000256" key="3">
    <source>
        <dbReference type="ARBA" id="ARBA00023098"/>
    </source>
</evidence>
<reference evidence="6" key="1">
    <citation type="submission" date="2021-02" db="EMBL/GenBank/DDBJ databases">
        <title>First Annotated Genome of the Yellow-green Alga Tribonema minus.</title>
        <authorList>
            <person name="Mahan K.M."/>
        </authorList>
    </citation>
    <scope>NUCLEOTIDE SEQUENCE</scope>
    <source>
        <strain evidence="6">UTEX B ZZ1240</strain>
    </source>
</reference>
<dbReference type="PANTHER" id="PTHR14226:SF64">
    <property type="entry name" value="PNPLA DOMAIN-CONTAINING PROTEIN"/>
    <property type="match status" value="1"/>
</dbReference>
<dbReference type="EMBL" id="JAFCMP010000168">
    <property type="protein sequence ID" value="KAG5184415.1"/>
    <property type="molecule type" value="Genomic_DNA"/>
</dbReference>
<feature type="active site" description="Nucleophile" evidence="4">
    <location>
        <position position="63"/>
    </location>
</feature>
<dbReference type="Gene3D" id="3.40.1090.10">
    <property type="entry name" value="Cytosolic phospholipase A2 catalytic domain"/>
    <property type="match status" value="1"/>
</dbReference>
<keyword evidence="7" id="KW-1185">Reference proteome</keyword>
<dbReference type="PROSITE" id="PS51635">
    <property type="entry name" value="PNPLA"/>
    <property type="match status" value="1"/>
</dbReference>
<dbReference type="GO" id="GO:0016042">
    <property type="term" value="P:lipid catabolic process"/>
    <property type="evidence" value="ECO:0007669"/>
    <property type="project" value="UniProtKB-UniRule"/>
</dbReference>
<feature type="non-terminal residue" evidence="6">
    <location>
        <position position="1"/>
    </location>
</feature>
<feature type="short sequence motif" description="GXSXG" evidence="4">
    <location>
        <begin position="61"/>
        <end position="65"/>
    </location>
</feature>
<evidence type="ECO:0000256" key="2">
    <source>
        <dbReference type="ARBA" id="ARBA00022963"/>
    </source>
</evidence>
<evidence type="ECO:0000313" key="7">
    <source>
        <dbReference type="Proteomes" id="UP000664859"/>
    </source>
</evidence>
<sequence>HPILELIRARVAAGTRPSRHGDGARLGLAVEGGGMRGCVSAGMVTALHRLGAADAFDAVYGSSAGCLVGAYFISRQTNGTAVYHDVLPEAGARFLDKSRLVAALGATTSMRPRAWAGLRPRLPHDVFNLDFLMTTVVGRLWPLDWTSFWANNRHQPLNVVVSGLLSMDSHTLTSAKGHFATLPELARCMRASMLVPGMTGPLVTFPGHQPFADALIFEPMPYRSAAADGCTHVVVLRTRPDGSQVGAFARSCYE</sequence>
<evidence type="ECO:0000256" key="4">
    <source>
        <dbReference type="PROSITE-ProRule" id="PRU01161"/>
    </source>
</evidence>
<dbReference type="GO" id="GO:0016740">
    <property type="term" value="F:transferase activity"/>
    <property type="evidence" value="ECO:0007669"/>
    <property type="project" value="UniProtKB-KW"/>
</dbReference>
<keyword evidence="6" id="KW-0808">Transferase</keyword>
<dbReference type="Pfam" id="PF01734">
    <property type="entry name" value="Patatin"/>
    <property type="match status" value="1"/>
</dbReference>
<dbReference type="InterPro" id="IPR016035">
    <property type="entry name" value="Acyl_Trfase/lysoPLipase"/>
</dbReference>
<feature type="domain" description="PNPLA" evidence="5">
    <location>
        <begin position="28"/>
        <end position="228"/>
    </location>
</feature>
<dbReference type="PANTHER" id="PTHR14226">
    <property type="entry name" value="NEUROPATHY TARGET ESTERASE/SWISS CHEESE D.MELANOGASTER"/>
    <property type="match status" value="1"/>
</dbReference>
<gene>
    <name evidence="6" type="ORF">JKP88DRAFT_163390</name>
</gene>
<evidence type="ECO:0000256" key="1">
    <source>
        <dbReference type="ARBA" id="ARBA00022801"/>
    </source>
</evidence>
<evidence type="ECO:0000313" key="6">
    <source>
        <dbReference type="EMBL" id="KAG5184415.1"/>
    </source>
</evidence>
<proteinExistence type="predicted"/>
<feature type="short sequence motif" description="GXGXXG" evidence="4">
    <location>
        <begin position="32"/>
        <end position="37"/>
    </location>
</feature>
<organism evidence="6 7">
    <name type="scientific">Tribonema minus</name>
    <dbReference type="NCBI Taxonomy" id="303371"/>
    <lineage>
        <taxon>Eukaryota</taxon>
        <taxon>Sar</taxon>
        <taxon>Stramenopiles</taxon>
        <taxon>Ochrophyta</taxon>
        <taxon>PX clade</taxon>
        <taxon>Xanthophyceae</taxon>
        <taxon>Tribonematales</taxon>
        <taxon>Tribonemataceae</taxon>
        <taxon>Tribonema</taxon>
    </lineage>
</organism>
<dbReference type="InterPro" id="IPR002641">
    <property type="entry name" value="PNPLA_dom"/>
</dbReference>
<dbReference type="Proteomes" id="UP000664859">
    <property type="component" value="Unassembled WGS sequence"/>
</dbReference>
<keyword evidence="2 4" id="KW-0442">Lipid degradation</keyword>
<dbReference type="InterPro" id="IPR050301">
    <property type="entry name" value="NTE"/>
</dbReference>
<accession>A0A835Z3M7</accession>
<comment type="caution">
    <text evidence="6">The sequence shown here is derived from an EMBL/GenBank/DDBJ whole genome shotgun (WGS) entry which is preliminary data.</text>
</comment>
<dbReference type="GO" id="GO:0016298">
    <property type="term" value="F:lipase activity"/>
    <property type="evidence" value="ECO:0007669"/>
    <property type="project" value="UniProtKB-ARBA"/>
</dbReference>
<keyword evidence="1 4" id="KW-0378">Hydrolase</keyword>
<dbReference type="GO" id="GO:0052689">
    <property type="term" value="F:carboxylic ester hydrolase activity"/>
    <property type="evidence" value="ECO:0007669"/>
    <property type="project" value="UniProtKB-ARBA"/>
</dbReference>
<keyword evidence="3 4" id="KW-0443">Lipid metabolism</keyword>
<feature type="active site" description="Proton acceptor" evidence="4">
    <location>
        <position position="213"/>
    </location>
</feature>
<protein>
    <submittedName>
        <fullName evidence="6">Acyl transferase/acyl hydrolase/lysophospholipase</fullName>
    </submittedName>
</protein>
<dbReference type="AlphaFoldDB" id="A0A835Z3M7"/>